<name>A0A6C0F181_9ZZZZ</name>
<sequence length="61" mass="7585">MNELNVIVEDYIRFVFSWDEDDDRKRWSEKTETNTPEFDNYLEDNFKFSAVYNWECGFRMV</sequence>
<protein>
    <submittedName>
        <fullName evidence="1">Uncharacterized protein</fullName>
    </submittedName>
</protein>
<dbReference type="EMBL" id="MN739015">
    <property type="protein sequence ID" value="QHT35257.1"/>
    <property type="molecule type" value="Genomic_DNA"/>
</dbReference>
<accession>A0A6C0F181</accession>
<evidence type="ECO:0000313" key="1">
    <source>
        <dbReference type="EMBL" id="QHT35257.1"/>
    </source>
</evidence>
<dbReference type="AlphaFoldDB" id="A0A6C0F181"/>
<organism evidence="1">
    <name type="scientific">viral metagenome</name>
    <dbReference type="NCBI Taxonomy" id="1070528"/>
    <lineage>
        <taxon>unclassified sequences</taxon>
        <taxon>metagenomes</taxon>
        <taxon>organismal metagenomes</taxon>
    </lineage>
</organism>
<proteinExistence type="predicted"/>
<reference evidence="1" key="1">
    <citation type="journal article" date="2020" name="Nature">
        <title>Giant virus diversity and host interactions through global metagenomics.</title>
        <authorList>
            <person name="Schulz F."/>
            <person name="Roux S."/>
            <person name="Paez-Espino D."/>
            <person name="Jungbluth S."/>
            <person name="Walsh D.A."/>
            <person name="Denef V.J."/>
            <person name="McMahon K.D."/>
            <person name="Konstantinidis K.T."/>
            <person name="Eloe-Fadrosh E.A."/>
            <person name="Kyrpides N.C."/>
            <person name="Woyke T."/>
        </authorList>
    </citation>
    <scope>NUCLEOTIDE SEQUENCE</scope>
    <source>
        <strain evidence="1">GVMAG-M-3300009180-1</strain>
    </source>
</reference>